<reference evidence="3" key="1">
    <citation type="submission" date="2019-08" db="EMBL/GenBank/DDBJ databases">
        <title>The genome of the North American firefly Photinus pyralis.</title>
        <authorList>
            <consortium name="Photinus pyralis genome working group"/>
            <person name="Fallon T.R."/>
            <person name="Sander Lower S.E."/>
            <person name="Weng J.-K."/>
        </authorList>
    </citation>
    <scope>NUCLEOTIDE SEQUENCE</scope>
    <source>
        <strain evidence="3">TRF0915ILg1</strain>
        <tissue evidence="3">Whole body</tissue>
    </source>
</reference>
<dbReference type="OrthoDB" id="6782755at2759"/>
<comment type="caution">
    <text evidence="3">The sequence shown here is derived from an EMBL/GenBank/DDBJ whole genome shotgun (WGS) entry which is preliminary data.</text>
</comment>
<accession>A0A8K0CLH4</accession>
<evidence type="ECO:0000256" key="2">
    <source>
        <dbReference type="SAM" id="MobiDB-lite"/>
    </source>
</evidence>
<keyword evidence="1" id="KW-0175">Coiled coil</keyword>
<dbReference type="AlphaFoldDB" id="A0A8K0CLH4"/>
<dbReference type="EMBL" id="VTPC01084506">
    <property type="protein sequence ID" value="KAF2887231.1"/>
    <property type="molecule type" value="Genomic_DNA"/>
</dbReference>
<organism evidence="3 4">
    <name type="scientific">Ignelater luminosus</name>
    <name type="common">Cucubano</name>
    <name type="synonym">Pyrophorus luminosus</name>
    <dbReference type="NCBI Taxonomy" id="2038154"/>
    <lineage>
        <taxon>Eukaryota</taxon>
        <taxon>Metazoa</taxon>
        <taxon>Ecdysozoa</taxon>
        <taxon>Arthropoda</taxon>
        <taxon>Hexapoda</taxon>
        <taxon>Insecta</taxon>
        <taxon>Pterygota</taxon>
        <taxon>Neoptera</taxon>
        <taxon>Endopterygota</taxon>
        <taxon>Coleoptera</taxon>
        <taxon>Polyphaga</taxon>
        <taxon>Elateriformia</taxon>
        <taxon>Elateroidea</taxon>
        <taxon>Elateridae</taxon>
        <taxon>Agrypninae</taxon>
        <taxon>Pyrophorini</taxon>
        <taxon>Ignelater</taxon>
    </lineage>
</organism>
<evidence type="ECO:0000313" key="4">
    <source>
        <dbReference type="Proteomes" id="UP000801492"/>
    </source>
</evidence>
<evidence type="ECO:0000256" key="1">
    <source>
        <dbReference type="SAM" id="Coils"/>
    </source>
</evidence>
<proteinExistence type="predicted"/>
<feature type="region of interest" description="Disordered" evidence="2">
    <location>
        <begin position="1"/>
        <end position="22"/>
    </location>
</feature>
<dbReference type="Proteomes" id="UP000801492">
    <property type="component" value="Unassembled WGS sequence"/>
</dbReference>
<gene>
    <name evidence="3" type="ORF">ILUMI_18939</name>
</gene>
<sequence length="135" mass="15601">MDSDQDYTTDEDKRKKPTETLQYFSVEVQNKKTPDKKGEGKGKEDLILAVVNWMQRNIEKELQERKNAQKNCLTEIKNLKAENQQIKKENQNLNQGVQRLSERAENMENGNRKNSVVVQGLPIEVNNGEELKEGL</sequence>
<name>A0A8K0CLH4_IGNLU</name>
<feature type="coiled-coil region" evidence="1">
    <location>
        <begin position="51"/>
        <end position="110"/>
    </location>
</feature>
<protein>
    <submittedName>
        <fullName evidence="3">Uncharacterized protein</fullName>
    </submittedName>
</protein>
<evidence type="ECO:0000313" key="3">
    <source>
        <dbReference type="EMBL" id="KAF2887231.1"/>
    </source>
</evidence>
<keyword evidence="4" id="KW-1185">Reference proteome</keyword>